<feature type="transmembrane region" description="Helical" evidence="1">
    <location>
        <begin position="7"/>
        <end position="26"/>
    </location>
</feature>
<dbReference type="EMBL" id="BJYM01000032">
    <property type="protein sequence ID" value="GEN89878.1"/>
    <property type="molecule type" value="Genomic_DNA"/>
</dbReference>
<sequence>MIKRISVGLFGVTMSIILIGCSFQAVDEGVTEKYYKKEPLEINVQIPQNIVKEENTKLEIELSESGKALTDVDEIFAEIGEKDSEKVLEPSV</sequence>
<evidence type="ECO:0000313" key="3">
    <source>
        <dbReference type="Proteomes" id="UP000321558"/>
    </source>
</evidence>
<protein>
    <recommendedName>
        <fullName evidence="4">Lipoprotein</fullName>
    </recommendedName>
</protein>
<keyword evidence="1" id="KW-0812">Transmembrane</keyword>
<dbReference type="Proteomes" id="UP000321558">
    <property type="component" value="Unassembled WGS sequence"/>
</dbReference>
<evidence type="ECO:0000256" key="1">
    <source>
        <dbReference type="SAM" id="Phobius"/>
    </source>
</evidence>
<accession>A0A511ZQY9</accession>
<dbReference type="AlphaFoldDB" id="A0A511ZQY9"/>
<dbReference type="OrthoDB" id="9840236at2"/>
<keyword evidence="3" id="KW-1185">Reference proteome</keyword>
<evidence type="ECO:0008006" key="4">
    <source>
        <dbReference type="Google" id="ProtNLM"/>
    </source>
</evidence>
<organism evidence="2 3">
    <name type="scientific">Oceanobacillus sojae</name>
    <dbReference type="NCBI Taxonomy" id="582851"/>
    <lineage>
        <taxon>Bacteria</taxon>
        <taxon>Bacillati</taxon>
        <taxon>Bacillota</taxon>
        <taxon>Bacilli</taxon>
        <taxon>Bacillales</taxon>
        <taxon>Bacillaceae</taxon>
        <taxon>Oceanobacillus</taxon>
    </lineage>
</organism>
<reference evidence="2 3" key="1">
    <citation type="submission" date="2019-07" db="EMBL/GenBank/DDBJ databases">
        <title>Whole genome shotgun sequence of Oceanobacillus sojae NBRC 105379.</title>
        <authorList>
            <person name="Hosoyama A."/>
            <person name="Uohara A."/>
            <person name="Ohji S."/>
            <person name="Ichikawa N."/>
        </authorList>
    </citation>
    <scope>NUCLEOTIDE SEQUENCE [LARGE SCALE GENOMIC DNA]</scope>
    <source>
        <strain evidence="2 3">NBRC 105379</strain>
    </source>
</reference>
<dbReference type="PROSITE" id="PS51257">
    <property type="entry name" value="PROKAR_LIPOPROTEIN"/>
    <property type="match status" value="1"/>
</dbReference>
<keyword evidence="1" id="KW-0472">Membrane</keyword>
<evidence type="ECO:0000313" key="2">
    <source>
        <dbReference type="EMBL" id="GEN89878.1"/>
    </source>
</evidence>
<dbReference type="RefSeq" id="WP_147212742.1">
    <property type="nucleotide sequence ID" value="NZ_BJYM01000032.1"/>
</dbReference>
<proteinExistence type="predicted"/>
<keyword evidence="1" id="KW-1133">Transmembrane helix</keyword>
<name>A0A511ZQY9_9BACI</name>
<gene>
    <name evidence="2" type="ORF">OSO01_46170</name>
</gene>
<comment type="caution">
    <text evidence="2">The sequence shown here is derived from an EMBL/GenBank/DDBJ whole genome shotgun (WGS) entry which is preliminary data.</text>
</comment>